<feature type="transmembrane region" description="Helical" evidence="7">
    <location>
        <begin position="315"/>
        <end position="347"/>
    </location>
</feature>
<protein>
    <submittedName>
        <fullName evidence="8">Progestin and adipoQ receptor family member 8</fullName>
    </submittedName>
</protein>
<dbReference type="GO" id="GO:0046872">
    <property type="term" value="F:metal ion binding"/>
    <property type="evidence" value="ECO:0007669"/>
    <property type="project" value="UniProtKB-KW"/>
</dbReference>
<feature type="transmembrane region" description="Helical" evidence="7">
    <location>
        <begin position="170"/>
        <end position="191"/>
    </location>
</feature>
<keyword evidence="6" id="KW-0862">Zinc</keyword>
<keyword evidence="4 7" id="KW-1133">Transmembrane helix</keyword>
<feature type="transmembrane region" description="Helical" evidence="7">
    <location>
        <begin position="353"/>
        <end position="369"/>
    </location>
</feature>
<evidence type="ECO:0000256" key="1">
    <source>
        <dbReference type="ARBA" id="ARBA00004141"/>
    </source>
</evidence>
<name>A0A3Q1GZA8_9TELE</name>
<evidence type="ECO:0000313" key="9">
    <source>
        <dbReference type="Proteomes" id="UP000257200"/>
    </source>
</evidence>
<dbReference type="Ensembl" id="ENSAPOT00000014231.1">
    <property type="protein sequence ID" value="ENSAPOP00000022265.1"/>
    <property type="gene ID" value="ENSAPOG00000003479.1"/>
</dbReference>
<evidence type="ECO:0000256" key="7">
    <source>
        <dbReference type="SAM" id="Phobius"/>
    </source>
</evidence>
<feature type="transmembrane region" description="Helical" evidence="7">
    <location>
        <begin position="203"/>
        <end position="221"/>
    </location>
</feature>
<dbReference type="Proteomes" id="UP000257200">
    <property type="component" value="Unplaced"/>
</dbReference>
<evidence type="ECO:0000256" key="4">
    <source>
        <dbReference type="ARBA" id="ARBA00022989"/>
    </source>
</evidence>
<dbReference type="Pfam" id="PF03006">
    <property type="entry name" value="HlyIII"/>
    <property type="match status" value="1"/>
</dbReference>
<dbReference type="AlphaFoldDB" id="A0A3Q1GZA8"/>
<dbReference type="STRING" id="80966.ENSAPOP00000022265"/>
<evidence type="ECO:0000256" key="3">
    <source>
        <dbReference type="ARBA" id="ARBA00022692"/>
    </source>
</evidence>
<evidence type="ECO:0000256" key="2">
    <source>
        <dbReference type="ARBA" id="ARBA00007018"/>
    </source>
</evidence>
<feature type="transmembrane region" description="Helical" evidence="7">
    <location>
        <begin position="135"/>
        <end position="158"/>
    </location>
</feature>
<feature type="transmembrane region" description="Helical" evidence="7">
    <location>
        <begin position="69"/>
        <end position="89"/>
    </location>
</feature>
<reference evidence="8" key="2">
    <citation type="submission" date="2025-09" db="UniProtKB">
        <authorList>
            <consortium name="Ensembl"/>
        </authorList>
    </citation>
    <scope>IDENTIFICATION</scope>
</reference>
<feature type="binding site" evidence="6">
    <location>
        <position position="274"/>
    </location>
    <ligand>
        <name>Zn(2+)</name>
        <dbReference type="ChEBI" id="CHEBI:29105"/>
    </ligand>
</feature>
<keyword evidence="5 7" id="KW-0472">Membrane</keyword>
<dbReference type="GO" id="GO:0005496">
    <property type="term" value="F:steroid binding"/>
    <property type="evidence" value="ECO:0007669"/>
    <property type="project" value="TreeGrafter"/>
</dbReference>
<dbReference type="GO" id="GO:0003707">
    <property type="term" value="F:nuclear steroid receptor activity"/>
    <property type="evidence" value="ECO:0007669"/>
    <property type="project" value="TreeGrafter"/>
</dbReference>
<dbReference type="GO" id="GO:0005886">
    <property type="term" value="C:plasma membrane"/>
    <property type="evidence" value="ECO:0007669"/>
    <property type="project" value="TreeGrafter"/>
</dbReference>
<keyword evidence="6" id="KW-0479">Metal-binding</keyword>
<evidence type="ECO:0000256" key="6">
    <source>
        <dbReference type="PIRSR" id="PIRSR604254-1"/>
    </source>
</evidence>
<dbReference type="PANTHER" id="PTHR20855:SF22">
    <property type="entry name" value="MEMBRANE PROGESTIN RECEPTOR BETA"/>
    <property type="match status" value="1"/>
</dbReference>
<keyword evidence="9" id="KW-1185">Reference proteome</keyword>
<feature type="binding site" evidence="6">
    <location>
        <position position="270"/>
    </location>
    <ligand>
        <name>Zn(2+)</name>
        <dbReference type="ChEBI" id="CHEBI:29105"/>
    </ligand>
</feature>
<organism evidence="8 9">
    <name type="scientific">Acanthochromis polyacanthus</name>
    <name type="common">spiny chromis</name>
    <dbReference type="NCBI Taxonomy" id="80966"/>
    <lineage>
        <taxon>Eukaryota</taxon>
        <taxon>Metazoa</taxon>
        <taxon>Chordata</taxon>
        <taxon>Craniata</taxon>
        <taxon>Vertebrata</taxon>
        <taxon>Euteleostomi</taxon>
        <taxon>Actinopterygii</taxon>
        <taxon>Neopterygii</taxon>
        <taxon>Teleostei</taxon>
        <taxon>Neoteleostei</taxon>
        <taxon>Acanthomorphata</taxon>
        <taxon>Ovalentaria</taxon>
        <taxon>Pomacentridae</taxon>
        <taxon>Acanthochromis</taxon>
    </lineage>
</organism>
<dbReference type="GeneTree" id="ENSGT00940000159860"/>
<reference evidence="8" key="1">
    <citation type="submission" date="2025-08" db="UniProtKB">
        <authorList>
            <consortium name="Ensembl"/>
        </authorList>
    </citation>
    <scope>IDENTIFICATION</scope>
</reference>
<evidence type="ECO:0000256" key="5">
    <source>
        <dbReference type="ARBA" id="ARBA00023136"/>
    </source>
</evidence>
<dbReference type="InParanoid" id="A0A3Q1GZA8"/>
<comment type="subcellular location">
    <subcellularLocation>
        <location evidence="1">Membrane</location>
        <topology evidence="1">Multi-pass membrane protein</topology>
    </subcellularLocation>
</comment>
<evidence type="ECO:0000313" key="8">
    <source>
        <dbReference type="Ensembl" id="ENSAPOP00000022265.1"/>
    </source>
</evidence>
<accession>A0A3Q1GZA8</accession>
<proteinExistence type="inferred from homology"/>
<comment type="similarity">
    <text evidence="2">Belongs to the ADIPOR family.</text>
</comment>
<dbReference type="PANTHER" id="PTHR20855">
    <property type="entry name" value="ADIPOR/PROGESTIN RECEPTOR-RELATED"/>
    <property type="match status" value="1"/>
</dbReference>
<feature type="transmembrane region" description="Helical" evidence="7">
    <location>
        <begin position="101"/>
        <end position="123"/>
    </location>
</feature>
<sequence>MPLVSFAPPPLCLSFLSHLLPSLPPPVRDVDVPPLLRRRFILSGYRPPGLPLRCYILSLLQIHNQTLNVWSHLLAAVCITLRFTMFAVLRGGGFSLDAASLPLVLYVFSAVMYLSFSAAAHLFQSHSEQLHDWFIFLDSVGVAVFQYGCALALSVYSADAAWTQSMLGKVFLPGSALLAWLSFAACCYAKLHFHRLDPLNRKFVQLVPTSAGLLLVIGPLTQRLTAQQWSPAVMLHLLQVALFLLSFFFFSCPVPECFAPGRYDIIGHAHQLSHILSALGTLVQQEALFHDFLWRRPTLIRRFGEQSLWWFCVSLWLFCVSLWLLCVSLCFVSLCVVLCLCGCFVFLCGRCVSLWLFCVSLWLFCVLSLRG</sequence>
<feature type="binding site" evidence="6">
    <location>
        <position position="121"/>
    </location>
    <ligand>
        <name>Zn(2+)</name>
        <dbReference type="ChEBI" id="CHEBI:29105"/>
    </ligand>
</feature>
<dbReference type="InterPro" id="IPR004254">
    <property type="entry name" value="AdipoR/HlyIII-related"/>
</dbReference>
<feature type="transmembrane region" description="Helical" evidence="7">
    <location>
        <begin position="233"/>
        <end position="251"/>
    </location>
</feature>
<keyword evidence="3 7" id="KW-0812">Transmembrane</keyword>